<dbReference type="PANTHER" id="PTHR33204">
    <property type="entry name" value="TRANSCRIPTIONAL REGULATOR, MARR FAMILY"/>
    <property type="match status" value="1"/>
</dbReference>
<evidence type="ECO:0000256" key="1">
    <source>
        <dbReference type="ARBA" id="ARBA00023015"/>
    </source>
</evidence>
<organism evidence="6">
    <name type="scientific">Kitasatospora camelliae</name>
    <dbReference type="NCBI Taxonomy" id="3156397"/>
    <lineage>
        <taxon>Bacteria</taxon>
        <taxon>Bacillati</taxon>
        <taxon>Actinomycetota</taxon>
        <taxon>Actinomycetes</taxon>
        <taxon>Kitasatosporales</taxon>
        <taxon>Streptomycetaceae</taxon>
        <taxon>Kitasatospora</taxon>
    </lineage>
</organism>
<feature type="region of interest" description="Disordered" evidence="4">
    <location>
        <begin position="1"/>
        <end position="32"/>
    </location>
</feature>
<accession>A0AAU8JU88</accession>
<dbReference type="RefSeq" id="WP_354640880.1">
    <property type="nucleotide sequence ID" value="NZ_CP159872.1"/>
</dbReference>
<keyword evidence="1" id="KW-0805">Transcription regulation</keyword>
<name>A0AAU8JU88_9ACTN</name>
<dbReference type="AlphaFoldDB" id="A0AAU8JU88"/>
<dbReference type="Gene3D" id="1.10.10.10">
    <property type="entry name" value="Winged helix-like DNA-binding domain superfamily/Winged helix DNA-binding domain"/>
    <property type="match status" value="1"/>
</dbReference>
<dbReference type="SUPFAM" id="SSF46785">
    <property type="entry name" value="Winged helix' DNA-binding domain"/>
    <property type="match status" value="1"/>
</dbReference>
<keyword evidence="3" id="KW-0804">Transcription</keyword>
<dbReference type="PROSITE" id="PS51118">
    <property type="entry name" value="HTH_HXLR"/>
    <property type="match status" value="1"/>
</dbReference>
<evidence type="ECO:0000259" key="5">
    <source>
        <dbReference type="PROSITE" id="PS51118"/>
    </source>
</evidence>
<dbReference type="EMBL" id="CP159872">
    <property type="protein sequence ID" value="XCM79919.1"/>
    <property type="molecule type" value="Genomic_DNA"/>
</dbReference>
<dbReference type="InterPro" id="IPR002577">
    <property type="entry name" value="HTH_HxlR"/>
</dbReference>
<feature type="domain" description="HTH hxlR-type" evidence="5">
    <location>
        <begin position="33"/>
        <end position="131"/>
    </location>
</feature>
<reference evidence="6" key="1">
    <citation type="submission" date="2024-06" db="EMBL/GenBank/DDBJ databases">
        <title>The genome sequences of Kitasatospora sp. strain HUAS MG31.</title>
        <authorList>
            <person name="Mo P."/>
        </authorList>
    </citation>
    <scope>NUCLEOTIDE SEQUENCE</scope>
    <source>
        <strain evidence="6">HUAS MG31</strain>
    </source>
</reference>
<dbReference type="PANTHER" id="PTHR33204:SF37">
    <property type="entry name" value="HTH-TYPE TRANSCRIPTIONAL REGULATOR YODB"/>
    <property type="match status" value="1"/>
</dbReference>
<dbReference type="KEGG" id="kcm:ABWK59_13830"/>
<gene>
    <name evidence="6" type="ORF">ABWK59_13830</name>
</gene>
<dbReference type="InterPro" id="IPR036388">
    <property type="entry name" value="WH-like_DNA-bd_sf"/>
</dbReference>
<protein>
    <submittedName>
        <fullName evidence="6">Helix-turn-helix domain-containing protein</fullName>
    </submittedName>
</protein>
<dbReference type="GO" id="GO:0003677">
    <property type="term" value="F:DNA binding"/>
    <property type="evidence" value="ECO:0007669"/>
    <property type="project" value="UniProtKB-KW"/>
</dbReference>
<dbReference type="InterPro" id="IPR036390">
    <property type="entry name" value="WH_DNA-bd_sf"/>
</dbReference>
<dbReference type="Pfam" id="PF01638">
    <property type="entry name" value="HxlR"/>
    <property type="match status" value="1"/>
</dbReference>
<sequence>MDTHVRDKGSGLATTDNSGRAPATEPAAGAPDCRARDLLDRLGSKWSVPIILTLASGTLRFTELKDGVRGITPKVLTANLRELERDGLVSRQVFAEVPPRAEYTLTPLGETLIETYRVVQGWTERHLEEVIRCREAYDREHGRS</sequence>
<keyword evidence="2" id="KW-0238">DNA-binding</keyword>
<evidence type="ECO:0000256" key="4">
    <source>
        <dbReference type="SAM" id="MobiDB-lite"/>
    </source>
</evidence>
<evidence type="ECO:0000256" key="2">
    <source>
        <dbReference type="ARBA" id="ARBA00023125"/>
    </source>
</evidence>
<evidence type="ECO:0000256" key="3">
    <source>
        <dbReference type="ARBA" id="ARBA00023163"/>
    </source>
</evidence>
<proteinExistence type="predicted"/>
<evidence type="ECO:0000313" key="6">
    <source>
        <dbReference type="EMBL" id="XCM79919.1"/>
    </source>
</evidence>